<proteinExistence type="predicted"/>
<dbReference type="VEuPathDB" id="CryptoDB:Cvel_766"/>
<gene>
    <name evidence="2" type="ORF">Cvel_19751</name>
    <name evidence="3" type="ORF">Cvel_766</name>
</gene>
<feature type="region of interest" description="Disordered" evidence="1">
    <location>
        <begin position="97"/>
        <end position="149"/>
    </location>
</feature>
<evidence type="ECO:0000313" key="3">
    <source>
        <dbReference type="EMBL" id="CEM34247.1"/>
    </source>
</evidence>
<evidence type="ECO:0000313" key="2">
    <source>
        <dbReference type="EMBL" id="CEM21851.1"/>
    </source>
</evidence>
<dbReference type="EMBL" id="CDMZ01000807">
    <property type="protein sequence ID" value="CEM21851.1"/>
    <property type="molecule type" value="Genomic_DNA"/>
</dbReference>
<evidence type="ECO:0000256" key="1">
    <source>
        <dbReference type="SAM" id="MobiDB-lite"/>
    </source>
</evidence>
<name>A0A0G4GTZ9_9ALVE</name>
<reference evidence="3" key="1">
    <citation type="submission" date="2014-11" db="EMBL/GenBank/DDBJ databases">
        <authorList>
            <person name="Otto D Thomas"/>
            <person name="Naeem Raeece"/>
        </authorList>
    </citation>
    <scope>NUCLEOTIDE SEQUENCE</scope>
</reference>
<dbReference type="AlphaFoldDB" id="A0A0G4GTZ9"/>
<feature type="compositionally biased region" description="Low complexity" evidence="1">
    <location>
        <begin position="114"/>
        <end position="129"/>
    </location>
</feature>
<accession>A0A0G4GTZ9</accession>
<dbReference type="VEuPathDB" id="CryptoDB:Cvel_19751"/>
<dbReference type="EMBL" id="CDMZ01001547">
    <property type="protein sequence ID" value="CEM34247.1"/>
    <property type="molecule type" value="Genomic_DNA"/>
</dbReference>
<sequence>MVRVLKKEYGLIAFHMQSQIGQRVQLFLYLIDTLRNFKDTEGNFVVPGFLLSFFTTATRLDTFLSDAFGEAYPIAETSGTLVSNIFNALICEQKKEVHRQASTCPQRSMKRRSQLPSLTTSSSPKLPSRYSEAFSNASPSGMPPALSFP</sequence>
<protein>
    <submittedName>
        <fullName evidence="3">Uncharacterized protein</fullName>
    </submittedName>
</protein>
<organism evidence="3">
    <name type="scientific">Chromera velia CCMP2878</name>
    <dbReference type="NCBI Taxonomy" id="1169474"/>
    <lineage>
        <taxon>Eukaryota</taxon>
        <taxon>Sar</taxon>
        <taxon>Alveolata</taxon>
        <taxon>Colpodellida</taxon>
        <taxon>Chromeraceae</taxon>
        <taxon>Chromera</taxon>
    </lineage>
</organism>